<sequence length="486" mass="56738">MTDNNILSRTVCKNTRKPNIIFILSDDQGAWAMRCAGNKEIYTPNLDELSNTGIRFDNFFCTSPVCSPARASILTGKIPSQHGVHDWLNEGKNEENTREYMKEQLTYVDILKENGYNCGISGKWHLGESKKVQKGFSYWNVILSGGGPYINTPMYYDGEIKEDERYLTDRITDGAIDFIKDYYSRDNPFYLSVHYTAPHGPWNNEQHPKKWIDYYRDCKFESCPKEKMHPWQINTATYGYTDEDREEILRGYYGAVSAMDENIGRILEKLDELEIRKETLIIFTSDNGMNMGHHGIYGKGNGTFPQNMYDTSVKVPFIMSHPDKIPQNKVNNQMLSHYDIIHTLIDYIGLDYKLSELPGKSFYPILEGKEMDCNDNVVIYDEYGPVRMIRNKEWKYIHRYPYGPFEFYNLENDPMEKNNLYDNELYKDKIHKLKSELEEWFLKYVDNKIDGAKEQVYGKGQIDYAGVLANGAKNYADDYWFLKSKQ</sequence>
<reference evidence="6" key="1">
    <citation type="submission" date="2022-06" db="EMBL/GenBank/DDBJ databases">
        <title>Vallitalea longa sp. nov., an anaerobic bacterium isolated from marine sediment.</title>
        <authorList>
            <person name="Hirano S."/>
            <person name="Terahara T."/>
            <person name="Mori K."/>
            <person name="Hamada M."/>
            <person name="Matsumoto R."/>
            <person name="Kobayashi T."/>
        </authorList>
    </citation>
    <scope>NUCLEOTIDE SEQUENCE</scope>
    <source>
        <strain evidence="6">SH18-1</strain>
    </source>
</reference>
<keyword evidence="3" id="KW-0378">Hydrolase</keyword>
<evidence type="ECO:0000313" key="6">
    <source>
        <dbReference type="EMBL" id="GKX29366.1"/>
    </source>
</evidence>
<keyword evidence="4" id="KW-0106">Calcium</keyword>
<evidence type="ECO:0000256" key="4">
    <source>
        <dbReference type="ARBA" id="ARBA00022837"/>
    </source>
</evidence>
<evidence type="ECO:0000313" key="7">
    <source>
        <dbReference type="Proteomes" id="UP001144256"/>
    </source>
</evidence>
<organism evidence="6 7">
    <name type="scientific">Vallitalea longa</name>
    <dbReference type="NCBI Taxonomy" id="2936439"/>
    <lineage>
        <taxon>Bacteria</taxon>
        <taxon>Bacillati</taxon>
        <taxon>Bacillota</taxon>
        <taxon>Clostridia</taxon>
        <taxon>Lachnospirales</taxon>
        <taxon>Vallitaleaceae</taxon>
        <taxon>Vallitalea</taxon>
    </lineage>
</organism>
<evidence type="ECO:0000259" key="5">
    <source>
        <dbReference type="Pfam" id="PF00884"/>
    </source>
</evidence>
<keyword evidence="7" id="KW-1185">Reference proteome</keyword>
<dbReference type="CDD" id="cd16149">
    <property type="entry name" value="sulfatase_like"/>
    <property type="match status" value="1"/>
</dbReference>
<evidence type="ECO:0000256" key="1">
    <source>
        <dbReference type="ARBA" id="ARBA00008779"/>
    </source>
</evidence>
<dbReference type="GO" id="GO:0004065">
    <property type="term" value="F:arylsulfatase activity"/>
    <property type="evidence" value="ECO:0007669"/>
    <property type="project" value="TreeGrafter"/>
</dbReference>
<name>A0A9W5YBC2_9FIRM</name>
<dbReference type="Proteomes" id="UP001144256">
    <property type="component" value="Unassembled WGS sequence"/>
</dbReference>
<keyword evidence="2" id="KW-0479">Metal-binding</keyword>
<dbReference type="AlphaFoldDB" id="A0A9W5YBC2"/>
<dbReference type="InterPro" id="IPR050738">
    <property type="entry name" value="Sulfatase"/>
</dbReference>
<comment type="caution">
    <text evidence="6">The sequence shown here is derived from an EMBL/GenBank/DDBJ whole genome shotgun (WGS) entry which is preliminary data.</text>
</comment>
<dbReference type="Pfam" id="PF00884">
    <property type="entry name" value="Sulfatase"/>
    <property type="match status" value="1"/>
</dbReference>
<dbReference type="Gene3D" id="3.40.720.10">
    <property type="entry name" value="Alkaline Phosphatase, subunit A"/>
    <property type="match status" value="1"/>
</dbReference>
<dbReference type="RefSeq" id="WP_281814820.1">
    <property type="nucleotide sequence ID" value="NZ_BRLB01000003.1"/>
</dbReference>
<dbReference type="GO" id="GO:0046872">
    <property type="term" value="F:metal ion binding"/>
    <property type="evidence" value="ECO:0007669"/>
    <property type="project" value="UniProtKB-KW"/>
</dbReference>
<dbReference type="InterPro" id="IPR017850">
    <property type="entry name" value="Alkaline_phosphatase_core_sf"/>
</dbReference>
<dbReference type="PANTHER" id="PTHR42693">
    <property type="entry name" value="ARYLSULFATASE FAMILY MEMBER"/>
    <property type="match status" value="1"/>
</dbReference>
<evidence type="ECO:0000256" key="2">
    <source>
        <dbReference type="ARBA" id="ARBA00022723"/>
    </source>
</evidence>
<gene>
    <name evidence="6" type="ORF">SH1V18_18460</name>
</gene>
<dbReference type="EMBL" id="BRLB01000003">
    <property type="protein sequence ID" value="GKX29366.1"/>
    <property type="molecule type" value="Genomic_DNA"/>
</dbReference>
<dbReference type="SUPFAM" id="SSF53649">
    <property type="entry name" value="Alkaline phosphatase-like"/>
    <property type="match status" value="1"/>
</dbReference>
<dbReference type="PROSITE" id="PS00523">
    <property type="entry name" value="SULFATASE_1"/>
    <property type="match status" value="1"/>
</dbReference>
<feature type="domain" description="Sulfatase N-terminal" evidence="5">
    <location>
        <begin position="18"/>
        <end position="349"/>
    </location>
</feature>
<dbReference type="InterPro" id="IPR024607">
    <property type="entry name" value="Sulfatase_CS"/>
</dbReference>
<protein>
    <submittedName>
        <fullName evidence="6">Arylsulfatase A family protein</fullName>
    </submittedName>
</protein>
<comment type="similarity">
    <text evidence="1">Belongs to the sulfatase family.</text>
</comment>
<proteinExistence type="inferred from homology"/>
<dbReference type="PANTHER" id="PTHR42693:SF53">
    <property type="entry name" value="ENDO-4-O-SULFATASE"/>
    <property type="match status" value="1"/>
</dbReference>
<dbReference type="InterPro" id="IPR000917">
    <property type="entry name" value="Sulfatase_N"/>
</dbReference>
<accession>A0A9W5YBC2</accession>
<evidence type="ECO:0000256" key="3">
    <source>
        <dbReference type="ARBA" id="ARBA00022801"/>
    </source>
</evidence>